<feature type="compositionally biased region" description="Low complexity" evidence="1">
    <location>
        <begin position="297"/>
        <end position="310"/>
    </location>
</feature>
<evidence type="ECO:0000313" key="3">
    <source>
        <dbReference type="Proteomes" id="UP000019471"/>
    </source>
</evidence>
<dbReference type="HOGENOM" id="CLU_032146_0_0_1"/>
<feature type="compositionally biased region" description="Polar residues" evidence="1">
    <location>
        <begin position="17"/>
        <end position="27"/>
    </location>
</feature>
<protein>
    <submittedName>
        <fullName evidence="2">Uncharacterized protein</fullName>
    </submittedName>
</protein>
<gene>
    <name evidence="2" type="ORF">A1O5_06873</name>
</gene>
<feature type="region of interest" description="Disordered" evidence="1">
    <location>
        <begin position="1"/>
        <end position="33"/>
    </location>
</feature>
<dbReference type="RefSeq" id="XP_007745654.1">
    <property type="nucleotide sequence ID" value="XM_007747464.1"/>
</dbReference>
<comment type="caution">
    <text evidence="2">The sequence shown here is derived from an EMBL/GenBank/DDBJ whole genome shotgun (WGS) entry which is preliminary data.</text>
</comment>
<sequence length="531" mass="58357">MSPIATDQIQPVRPVREQTSTTPSATNRPPGMNIRDIAETILGNRTPAYDSTAAAQRQSTPGASSLAALPNAPSNLRNILQAVTGTHSNALATHSYLATAKTNGKGTRQRRQPVPPPNDPIAEEARKRLQEFREQAAARRESDRMSRETEAADSERSDDAGGIEGSKATLNVDNTTAHYSPRALEAAQILFNIHKEVLLQVSSSQFHLQGTEINQETERANHGYNLGARQPSRTPQRLHYWQSSRDQFPAPTAEHQVSQVQQRLPDDDEHEETSHSNGKHEDANANANAEETDIQDDTPSTSESEGSPTGKTHRSVQRRLRLLLEPVRFNAGIGPFENNHTEERVSRDVNYIADPADYRLYRTASGQQRRVIRHGPPSLPSSLPRPDRPTNISEHELDLNLHYWTSADGLKNDMKPFKPDLNPAPPKPRKWEDVIALAQREQEDAQRGVSAAAGKAKGQKRKAAGTNQRAKAAESTKKPKSSHAKQKATASRRGAGTTPTRLGTSSRETRSAAKRKKGQAAETDNSDGDTQ</sequence>
<evidence type="ECO:0000313" key="2">
    <source>
        <dbReference type="EMBL" id="EXJ69802.1"/>
    </source>
</evidence>
<evidence type="ECO:0000256" key="1">
    <source>
        <dbReference type="SAM" id="MobiDB-lite"/>
    </source>
</evidence>
<reference evidence="2 3" key="1">
    <citation type="submission" date="2013-03" db="EMBL/GenBank/DDBJ databases">
        <title>The Genome Sequence of Cladophialophora psammophila CBS 110553.</title>
        <authorList>
            <consortium name="The Broad Institute Genomics Platform"/>
            <person name="Cuomo C."/>
            <person name="de Hoog S."/>
            <person name="Gorbushina A."/>
            <person name="Walker B."/>
            <person name="Young S.K."/>
            <person name="Zeng Q."/>
            <person name="Gargeya S."/>
            <person name="Fitzgerald M."/>
            <person name="Haas B."/>
            <person name="Abouelleil A."/>
            <person name="Allen A.W."/>
            <person name="Alvarado L."/>
            <person name="Arachchi H.M."/>
            <person name="Berlin A.M."/>
            <person name="Chapman S.B."/>
            <person name="Gainer-Dewar J."/>
            <person name="Goldberg J."/>
            <person name="Griggs A."/>
            <person name="Gujja S."/>
            <person name="Hansen M."/>
            <person name="Howarth C."/>
            <person name="Imamovic A."/>
            <person name="Ireland A."/>
            <person name="Larimer J."/>
            <person name="McCowan C."/>
            <person name="Murphy C."/>
            <person name="Pearson M."/>
            <person name="Poon T.W."/>
            <person name="Priest M."/>
            <person name="Roberts A."/>
            <person name="Saif S."/>
            <person name="Shea T."/>
            <person name="Sisk P."/>
            <person name="Sykes S."/>
            <person name="Wortman J."/>
            <person name="Nusbaum C."/>
            <person name="Birren B."/>
        </authorList>
    </citation>
    <scope>NUCLEOTIDE SEQUENCE [LARGE SCALE GENOMIC DNA]</scope>
    <source>
        <strain evidence="2 3">CBS 110553</strain>
    </source>
</reference>
<dbReference type="EMBL" id="AMGX01000010">
    <property type="protein sequence ID" value="EXJ69802.1"/>
    <property type="molecule type" value="Genomic_DNA"/>
</dbReference>
<feature type="region of interest" description="Disordered" evidence="1">
    <location>
        <begin position="99"/>
        <end position="121"/>
    </location>
</feature>
<feature type="compositionally biased region" description="Basic and acidic residues" evidence="1">
    <location>
        <begin position="133"/>
        <end position="159"/>
    </location>
</feature>
<organism evidence="2 3">
    <name type="scientific">Cladophialophora psammophila CBS 110553</name>
    <dbReference type="NCBI Taxonomy" id="1182543"/>
    <lineage>
        <taxon>Eukaryota</taxon>
        <taxon>Fungi</taxon>
        <taxon>Dikarya</taxon>
        <taxon>Ascomycota</taxon>
        <taxon>Pezizomycotina</taxon>
        <taxon>Eurotiomycetes</taxon>
        <taxon>Chaetothyriomycetidae</taxon>
        <taxon>Chaetothyriales</taxon>
        <taxon>Herpotrichiellaceae</taxon>
        <taxon>Cladophialophora</taxon>
    </lineage>
</organism>
<feature type="compositionally biased region" description="Basic and acidic residues" evidence="1">
    <location>
        <begin position="272"/>
        <end position="283"/>
    </location>
</feature>
<accession>W9WNM0</accession>
<feature type="region of interest" description="Disordered" evidence="1">
    <location>
        <begin position="217"/>
        <end position="236"/>
    </location>
</feature>
<feature type="region of interest" description="Disordered" evidence="1">
    <location>
        <begin position="437"/>
        <end position="531"/>
    </location>
</feature>
<dbReference type="AlphaFoldDB" id="W9WNM0"/>
<feature type="compositionally biased region" description="Polar residues" evidence="1">
    <location>
        <begin position="497"/>
        <end position="506"/>
    </location>
</feature>
<name>W9WNM0_9EURO</name>
<feature type="region of interest" description="Disordered" evidence="1">
    <location>
        <begin position="133"/>
        <end position="169"/>
    </location>
</feature>
<proteinExistence type="predicted"/>
<dbReference type="GeneID" id="19191581"/>
<keyword evidence="3" id="KW-1185">Reference proteome</keyword>
<dbReference type="Proteomes" id="UP000019471">
    <property type="component" value="Unassembled WGS sequence"/>
</dbReference>
<feature type="region of interest" description="Disordered" evidence="1">
    <location>
        <begin position="363"/>
        <end position="392"/>
    </location>
</feature>
<dbReference type="OrthoDB" id="10433996at2759"/>
<feature type="region of interest" description="Disordered" evidence="1">
    <location>
        <begin position="248"/>
        <end position="316"/>
    </location>
</feature>